<feature type="domain" description="Porphobilinogen deaminase C-terminal" evidence="11">
    <location>
        <begin position="225"/>
        <end position="293"/>
    </location>
</feature>
<evidence type="ECO:0000256" key="1">
    <source>
        <dbReference type="ARBA" id="ARBA00002869"/>
    </source>
</evidence>
<evidence type="ECO:0000259" key="10">
    <source>
        <dbReference type="Pfam" id="PF01379"/>
    </source>
</evidence>
<comment type="similarity">
    <text evidence="4 9">Belongs to the HMBS family.</text>
</comment>
<comment type="function">
    <text evidence="1 9">Tetrapolymerization of the monopyrrole PBG into the hydroxymethylbilane pre-uroporphyrinogen in several discrete steps.</text>
</comment>
<sequence length="310" mass="34250">MYKLRVGTRGSKLALWQAQYVAEKLNEAIPELKVEVKVISTKGDKILDVALSKIGDKGLFTKEIENELLNNEIDIAVHSMKDLPTTLSPGLCIGAVLEREKPNDVLISHKGYTFKELPLNAILGTSSLRRIAQIKAKRPDVICREIRGNVDTRIRKMKEQNLDGIVLAYAGVKRLGLEDIISDFLAEDIIMPAVGQGAVAIEIRENDEATKNVIECISDTKTVVETQAERALLKELEGGCQIPIAAYAKVINEKLILRGKVLSLDGEHFFDKEINGNIENSEEIGRTLAQKLVNDGADKILTEIKKQLGD</sequence>
<dbReference type="FunFam" id="3.30.160.40:FF:000002">
    <property type="entry name" value="Porphobilinogen deaminase"/>
    <property type="match status" value="1"/>
</dbReference>
<dbReference type="InterPro" id="IPR036803">
    <property type="entry name" value="Porphobilinogen_deaminase_C_sf"/>
</dbReference>
<dbReference type="EMBL" id="CP046457">
    <property type="protein sequence ID" value="QGT99051.1"/>
    <property type="molecule type" value="Genomic_DNA"/>
</dbReference>
<reference evidence="13" key="1">
    <citation type="journal article" date="2019" name="Microbiology">
        <title>Complete Genome Sequence of an Uncultured Bacterium of the Candidate Phylum Bipolaricaulota.</title>
        <authorList>
            <person name="Kadnikov V.V."/>
            <person name="Mardanov A.V."/>
            <person name="Beletsky A.V."/>
            <person name="Frank Y.A."/>
            <person name="Karnachuk O.V."/>
            <person name="Ravin N.V."/>
        </authorList>
    </citation>
    <scope>NUCLEOTIDE SEQUENCE [LARGE SCALE GENOMIC DNA]</scope>
</reference>
<comment type="miscellaneous">
    <text evidence="9">The porphobilinogen subunits are added to the dipyrromethane group.</text>
</comment>
<dbReference type="Pfam" id="PF03900">
    <property type="entry name" value="Porphobil_deamC"/>
    <property type="match status" value="1"/>
</dbReference>
<evidence type="ECO:0000256" key="2">
    <source>
        <dbReference type="ARBA" id="ARBA00004735"/>
    </source>
</evidence>
<dbReference type="Proteomes" id="UP000426444">
    <property type="component" value="Chromosome"/>
</dbReference>
<dbReference type="Pfam" id="PF01379">
    <property type="entry name" value="Porphobil_deam"/>
    <property type="match status" value="1"/>
</dbReference>
<dbReference type="GO" id="GO:0004418">
    <property type="term" value="F:hydroxymethylbilane synthase activity"/>
    <property type="evidence" value="ECO:0007669"/>
    <property type="project" value="UniProtKB-UniRule"/>
</dbReference>
<evidence type="ECO:0000259" key="11">
    <source>
        <dbReference type="Pfam" id="PF03900"/>
    </source>
</evidence>
<evidence type="ECO:0000256" key="7">
    <source>
        <dbReference type="ARBA" id="ARBA00023244"/>
    </source>
</evidence>
<comment type="pathway">
    <text evidence="3">Porphyrin-containing compound metabolism; chlorophyll biosynthesis.</text>
</comment>
<keyword evidence="6 9" id="KW-0808">Transferase</keyword>
<dbReference type="AlphaFoldDB" id="A0A6I6DF04"/>
<dbReference type="KEGG" id="salq:SYNTR_0458"/>
<comment type="pathway">
    <text evidence="2">Porphyrin-containing compound metabolism; protoporphyrin-IX biosynthesis; coproporphyrinogen-III from 5-aminolevulinate: step 2/4.</text>
</comment>
<dbReference type="FunFam" id="3.40.190.10:FF:000005">
    <property type="entry name" value="Porphobilinogen deaminase"/>
    <property type="match status" value="1"/>
</dbReference>
<dbReference type="InterPro" id="IPR022419">
    <property type="entry name" value="Porphobilin_deaminase_cofac_BS"/>
</dbReference>
<dbReference type="EC" id="2.5.1.61" evidence="9"/>
<feature type="modified residue" description="S-(dipyrrolylmethanemethyl)cysteine" evidence="9">
    <location>
        <position position="240"/>
    </location>
</feature>
<name>A0A6I6DF04_9FIRM</name>
<dbReference type="InterPro" id="IPR022417">
    <property type="entry name" value="Porphobilin_deaminase_N"/>
</dbReference>
<dbReference type="SUPFAM" id="SSF53850">
    <property type="entry name" value="Periplasmic binding protein-like II"/>
    <property type="match status" value="1"/>
</dbReference>
<evidence type="ECO:0000256" key="9">
    <source>
        <dbReference type="HAMAP-Rule" id="MF_00260"/>
    </source>
</evidence>
<feature type="domain" description="Porphobilinogen deaminase N-terminal" evidence="10">
    <location>
        <begin position="4"/>
        <end position="211"/>
    </location>
</feature>
<dbReference type="Gene3D" id="3.30.160.40">
    <property type="entry name" value="Porphobilinogen deaminase, C-terminal domain"/>
    <property type="match status" value="1"/>
</dbReference>
<dbReference type="NCBIfam" id="TIGR00212">
    <property type="entry name" value="hemC"/>
    <property type="match status" value="1"/>
</dbReference>
<dbReference type="InterPro" id="IPR022418">
    <property type="entry name" value="Porphobilinogen_deaminase_C"/>
</dbReference>
<evidence type="ECO:0000256" key="3">
    <source>
        <dbReference type="ARBA" id="ARBA00005173"/>
    </source>
</evidence>
<proteinExistence type="inferred from homology"/>
<keyword evidence="7 9" id="KW-0627">Porphyrin biosynthesis</keyword>
<evidence type="ECO:0000256" key="4">
    <source>
        <dbReference type="ARBA" id="ARBA00005638"/>
    </source>
</evidence>
<dbReference type="PRINTS" id="PR00151">
    <property type="entry name" value="PORPHBDMNASE"/>
</dbReference>
<dbReference type="FunFam" id="3.40.190.10:FF:000004">
    <property type="entry name" value="Porphobilinogen deaminase"/>
    <property type="match status" value="1"/>
</dbReference>
<dbReference type="HAMAP" id="MF_00260">
    <property type="entry name" value="Porphobil_deam"/>
    <property type="match status" value="1"/>
</dbReference>
<dbReference type="OrthoDB" id="9810298at2"/>
<evidence type="ECO:0000256" key="5">
    <source>
        <dbReference type="ARBA" id="ARBA00011245"/>
    </source>
</evidence>
<dbReference type="GO" id="GO:0005737">
    <property type="term" value="C:cytoplasm"/>
    <property type="evidence" value="ECO:0007669"/>
    <property type="project" value="UniProtKB-UniRule"/>
</dbReference>
<dbReference type="CDD" id="cd13646">
    <property type="entry name" value="PBP2_EcHMBS_like"/>
    <property type="match status" value="1"/>
</dbReference>
<evidence type="ECO:0000313" key="12">
    <source>
        <dbReference type="EMBL" id="QGT99051.1"/>
    </source>
</evidence>
<evidence type="ECO:0000313" key="13">
    <source>
        <dbReference type="Proteomes" id="UP000426444"/>
    </source>
</evidence>
<dbReference type="PANTHER" id="PTHR11557">
    <property type="entry name" value="PORPHOBILINOGEN DEAMINASE"/>
    <property type="match status" value="1"/>
</dbReference>
<dbReference type="PIRSF" id="PIRSF001438">
    <property type="entry name" value="4pyrrol_synth_OHMeBilane_synth"/>
    <property type="match status" value="1"/>
</dbReference>
<dbReference type="GO" id="GO:0006782">
    <property type="term" value="P:protoporphyrinogen IX biosynthetic process"/>
    <property type="evidence" value="ECO:0007669"/>
    <property type="project" value="UniProtKB-UniRule"/>
</dbReference>
<gene>
    <name evidence="9" type="primary">hemC</name>
    <name evidence="12" type="ORF">SYNTR_0458</name>
</gene>
<dbReference type="PROSITE" id="PS00533">
    <property type="entry name" value="PORPHOBILINOGEN_DEAM"/>
    <property type="match status" value="1"/>
</dbReference>
<keyword evidence="13" id="KW-1185">Reference proteome</keyword>
<evidence type="ECO:0000256" key="8">
    <source>
        <dbReference type="ARBA" id="ARBA00048169"/>
    </source>
</evidence>
<protein>
    <recommendedName>
        <fullName evidence="9">Porphobilinogen deaminase</fullName>
        <shortName evidence="9">PBG</shortName>
        <ecNumber evidence="9">2.5.1.61</ecNumber>
    </recommendedName>
    <alternativeName>
        <fullName evidence="9">Hydroxymethylbilane synthase</fullName>
        <shortName evidence="9">HMBS</shortName>
    </alternativeName>
    <alternativeName>
        <fullName evidence="9">Pre-uroporphyrinogen synthase</fullName>
    </alternativeName>
</protein>
<dbReference type="RefSeq" id="WP_156202983.1">
    <property type="nucleotide sequence ID" value="NZ_CP046457.1"/>
</dbReference>
<evidence type="ECO:0000256" key="6">
    <source>
        <dbReference type="ARBA" id="ARBA00022679"/>
    </source>
</evidence>
<dbReference type="Gene3D" id="3.40.190.10">
    <property type="entry name" value="Periplasmic binding protein-like II"/>
    <property type="match status" value="2"/>
</dbReference>
<comment type="catalytic activity">
    <reaction evidence="8 9">
        <text>4 porphobilinogen + H2O = hydroxymethylbilane + 4 NH4(+)</text>
        <dbReference type="Rhea" id="RHEA:13185"/>
        <dbReference type="ChEBI" id="CHEBI:15377"/>
        <dbReference type="ChEBI" id="CHEBI:28938"/>
        <dbReference type="ChEBI" id="CHEBI:57845"/>
        <dbReference type="ChEBI" id="CHEBI:58126"/>
        <dbReference type="EC" id="2.5.1.61"/>
    </reaction>
</comment>
<dbReference type="SUPFAM" id="SSF54782">
    <property type="entry name" value="Porphobilinogen deaminase (hydroxymethylbilane synthase), C-terminal domain"/>
    <property type="match status" value="1"/>
</dbReference>
<organism evidence="12 13">
    <name type="scientific">Candidatus Syntrophocurvum alkaliphilum</name>
    <dbReference type="NCBI Taxonomy" id="2293317"/>
    <lineage>
        <taxon>Bacteria</taxon>
        <taxon>Bacillati</taxon>
        <taxon>Bacillota</taxon>
        <taxon>Clostridia</taxon>
        <taxon>Eubacteriales</taxon>
        <taxon>Syntrophomonadaceae</taxon>
        <taxon>Candidatus Syntrophocurvum</taxon>
    </lineage>
</organism>
<comment type="subunit">
    <text evidence="5 9">Monomer.</text>
</comment>
<dbReference type="PANTHER" id="PTHR11557:SF0">
    <property type="entry name" value="PORPHOBILINOGEN DEAMINASE"/>
    <property type="match status" value="1"/>
</dbReference>
<dbReference type="InterPro" id="IPR000860">
    <property type="entry name" value="HemC"/>
</dbReference>
<accession>A0A6I6DF04</accession>
<comment type="cofactor">
    <cofactor evidence="9">
        <name>dipyrromethane</name>
        <dbReference type="ChEBI" id="CHEBI:60342"/>
    </cofactor>
    <text evidence="9">Binds 1 dipyrromethane group covalently.</text>
</comment>